<sequence length="97" mass="11213">MGFFKSSLCTHNILNRFSFHVDLEKTLCFFSLKMENWESETQRTSFTVVFMNTFISAPTILSSPKCDVVILAWKSGSTEFLVWRNSHMPTEVGNKHD</sequence>
<evidence type="ECO:0000313" key="2">
    <source>
        <dbReference type="Proteomes" id="UP000050525"/>
    </source>
</evidence>
<dbReference type="AlphaFoldDB" id="A0A151N1L1"/>
<name>A0A151N1L1_ALLMI</name>
<organism evidence="1 2">
    <name type="scientific">Alligator mississippiensis</name>
    <name type="common">American alligator</name>
    <dbReference type="NCBI Taxonomy" id="8496"/>
    <lineage>
        <taxon>Eukaryota</taxon>
        <taxon>Metazoa</taxon>
        <taxon>Chordata</taxon>
        <taxon>Craniata</taxon>
        <taxon>Vertebrata</taxon>
        <taxon>Euteleostomi</taxon>
        <taxon>Archelosauria</taxon>
        <taxon>Archosauria</taxon>
        <taxon>Crocodylia</taxon>
        <taxon>Alligatoridae</taxon>
        <taxon>Alligatorinae</taxon>
        <taxon>Alligator</taxon>
    </lineage>
</organism>
<dbReference type="EMBL" id="AKHW03004154">
    <property type="protein sequence ID" value="KYO30664.1"/>
    <property type="molecule type" value="Genomic_DNA"/>
</dbReference>
<accession>A0A151N1L1</accession>
<reference evidence="1 2" key="1">
    <citation type="journal article" date="2012" name="Genome Biol.">
        <title>Sequencing three crocodilian genomes to illuminate the evolution of archosaurs and amniotes.</title>
        <authorList>
            <person name="St John J.A."/>
            <person name="Braun E.L."/>
            <person name="Isberg S.R."/>
            <person name="Miles L.G."/>
            <person name="Chong A.Y."/>
            <person name="Gongora J."/>
            <person name="Dalzell P."/>
            <person name="Moran C."/>
            <person name="Bed'hom B."/>
            <person name="Abzhanov A."/>
            <person name="Burgess S.C."/>
            <person name="Cooksey A.M."/>
            <person name="Castoe T.A."/>
            <person name="Crawford N.G."/>
            <person name="Densmore L.D."/>
            <person name="Drew J.C."/>
            <person name="Edwards S.V."/>
            <person name="Faircloth B.C."/>
            <person name="Fujita M.K."/>
            <person name="Greenwold M.J."/>
            <person name="Hoffmann F.G."/>
            <person name="Howard J.M."/>
            <person name="Iguchi T."/>
            <person name="Janes D.E."/>
            <person name="Khan S.Y."/>
            <person name="Kohno S."/>
            <person name="de Koning A.J."/>
            <person name="Lance S.L."/>
            <person name="McCarthy F.M."/>
            <person name="McCormack J.E."/>
            <person name="Merchant M.E."/>
            <person name="Peterson D.G."/>
            <person name="Pollock D.D."/>
            <person name="Pourmand N."/>
            <person name="Raney B.J."/>
            <person name="Roessler K.A."/>
            <person name="Sanford J.R."/>
            <person name="Sawyer R.H."/>
            <person name="Schmidt C.J."/>
            <person name="Triplett E.W."/>
            <person name="Tuberville T.D."/>
            <person name="Venegas-Anaya M."/>
            <person name="Howard J.T."/>
            <person name="Jarvis E.D."/>
            <person name="Guillette L.J.Jr."/>
            <person name="Glenn T.C."/>
            <person name="Green R.E."/>
            <person name="Ray D.A."/>
        </authorList>
    </citation>
    <scope>NUCLEOTIDE SEQUENCE [LARGE SCALE GENOMIC DNA]</scope>
    <source>
        <strain evidence="1">KSC_2009_1</strain>
    </source>
</reference>
<comment type="caution">
    <text evidence="1">The sequence shown here is derived from an EMBL/GenBank/DDBJ whole genome shotgun (WGS) entry which is preliminary data.</text>
</comment>
<protein>
    <submittedName>
        <fullName evidence="1">Uncharacterized protein</fullName>
    </submittedName>
</protein>
<proteinExistence type="predicted"/>
<keyword evidence="2" id="KW-1185">Reference proteome</keyword>
<dbReference type="Proteomes" id="UP000050525">
    <property type="component" value="Unassembled WGS sequence"/>
</dbReference>
<evidence type="ECO:0000313" key="1">
    <source>
        <dbReference type="EMBL" id="KYO30664.1"/>
    </source>
</evidence>
<gene>
    <name evidence="1" type="ORF">Y1Q_0008292</name>
</gene>